<dbReference type="GeneID" id="60683170"/>
<dbReference type="OrthoDB" id="8410304at2"/>
<comment type="caution">
    <text evidence="1">The sequence shown here is derived from an EMBL/GenBank/DDBJ whole genome shotgun (WGS) entry which is preliminary data.</text>
</comment>
<dbReference type="RefSeq" id="WP_060718223.1">
    <property type="nucleotide sequence ID" value="NZ_CP055265.1"/>
</dbReference>
<evidence type="ECO:0000313" key="3">
    <source>
        <dbReference type="Proteomes" id="UP000436911"/>
    </source>
</evidence>
<gene>
    <name evidence="1" type="ORF">DXT89_13545</name>
    <name evidence="2" type="ORF">GOZ88_10005</name>
</gene>
<evidence type="ECO:0000313" key="4">
    <source>
        <dbReference type="Proteomes" id="UP000440716"/>
    </source>
</evidence>
<organism evidence="1 3">
    <name type="scientific">Agrobacterium vitis</name>
    <name type="common">Rhizobium vitis</name>
    <dbReference type="NCBI Taxonomy" id="373"/>
    <lineage>
        <taxon>Bacteria</taxon>
        <taxon>Pseudomonadati</taxon>
        <taxon>Pseudomonadota</taxon>
        <taxon>Alphaproteobacteria</taxon>
        <taxon>Hyphomicrobiales</taxon>
        <taxon>Rhizobiaceae</taxon>
        <taxon>Rhizobium/Agrobacterium group</taxon>
        <taxon>Agrobacterium</taxon>
    </lineage>
</organism>
<accession>A0A368NRY0</accession>
<dbReference type="Proteomes" id="UP000436911">
    <property type="component" value="Unassembled WGS sequence"/>
</dbReference>
<reference evidence="2 4" key="2">
    <citation type="submission" date="2019-12" db="EMBL/GenBank/DDBJ databases">
        <title>Whole-genome sequencing of Allorhizobium vitis.</title>
        <authorList>
            <person name="Gan H.M."/>
            <person name="Szegedi E."/>
            <person name="Burr T."/>
            <person name="Savka M.A."/>
        </authorList>
    </citation>
    <scope>NUCLEOTIDE SEQUENCE [LARGE SCALE GENOMIC DNA]</scope>
    <source>
        <strain evidence="2 4">CG415</strain>
    </source>
</reference>
<proteinExistence type="predicted"/>
<dbReference type="EMBL" id="QUSG01000006">
    <property type="protein sequence ID" value="KAA3526961.1"/>
    <property type="molecule type" value="Genomic_DNA"/>
</dbReference>
<sequence length="213" mass="24243">MRKEPITISLKQSLCSTAVEFLYFGQPLLDVANRLGPPKSWIANTSYQPVPLYWFYPGGLELCFEPEQPYPLAWFKLSDVGRHKGRSTRFSHDVRMRNDFPMADMPVSGFLRSGLWDLDKVNVGICARPNFPTLDICIGCLRIPFLMNAENEMALKNQLKDAPLSSRLKLFDSNCDFFGVYFSPEDAAISRSPKEGWTTISGKEYLRELEQAS</sequence>
<dbReference type="AlphaFoldDB" id="A0A368NRY0"/>
<dbReference type="EMBL" id="WPHU01000003">
    <property type="protein sequence ID" value="MVA56446.1"/>
    <property type="molecule type" value="Genomic_DNA"/>
</dbReference>
<evidence type="ECO:0000313" key="2">
    <source>
        <dbReference type="EMBL" id="MVA56446.1"/>
    </source>
</evidence>
<name>A0A368NRY0_AGRVI</name>
<reference evidence="1 3" key="1">
    <citation type="submission" date="2018-08" db="EMBL/GenBank/DDBJ databases">
        <title>Genome sequencing of Agrobacterium vitis strain ICMP 10754.</title>
        <authorList>
            <person name="Visnovsky S.B."/>
            <person name="Pitman A.R."/>
        </authorList>
    </citation>
    <scope>NUCLEOTIDE SEQUENCE [LARGE SCALE GENOMIC DNA]</scope>
    <source>
        <strain evidence="1 3">ICMP 10754</strain>
    </source>
</reference>
<dbReference type="Proteomes" id="UP000440716">
    <property type="component" value="Unassembled WGS sequence"/>
</dbReference>
<protein>
    <submittedName>
        <fullName evidence="1">Uncharacterized protein</fullName>
    </submittedName>
</protein>
<evidence type="ECO:0000313" key="1">
    <source>
        <dbReference type="EMBL" id="KAA3526961.1"/>
    </source>
</evidence>